<dbReference type="EMBL" id="GG738897">
    <property type="protein sequence ID" value="EFC39810.1"/>
    <property type="molecule type" value="Genomic_DNA"/>
</dbReference>
<dbReference type="GeneID" id="8854285"/>
<dbReference type="AlphaFoldDB" id="D2VU01"/>
<dbReference type="VEuPathDB" id="AmoebaDB:NAEGRDRAFT_52241"/>
<feature type="compositionally biased region" description="Polar residues" evidence="1">
    <location>
        <begin position="30"/>
        <end position="42"/>
    </location>
</feature>
<dbReference type="Proteomes" id="UP000006671">
    <property type="component" value="Unassembled WGS sequence"/>
</dbReference>
<dbReference type="RefSeq" id="XP_002672554.1">
    <property type="nucleotide sequence ID" value="XM_002672508.1"/>
</dbReference>
<evidence type="ECO:0000256" key="1">
    <source>
        <dbReference type="SAM" id="MobiDB-lite"/>
    </source>
</evidence>
<feature type="region of interest" description="Disordered" evidence="1">
    <location>
        <begin position="1"/>
        <end position="95"/>
    </location>
</feature>
<keyword evidence="3" id="KW-1185">Reference proteome</keyword>
<protein>
    <submittedName>
        <fullName evidence="2">Predicted protein</fullName>
    </submittedName>
</protein>
<dbReference type="KEGG" id="ngr:NAEGRDRAFT_52241"/>
<gene>
    <name evidence="2" type="ORF">NAEGRDRAFT_52241</name>
</gene>
<proteinExistence type="predicted"/>
<reference evidence="2 3" key="1">
    <citation type="journal article" date="2010" name="Cell">
        <title>The genome of Naegleria gruberi illuminates early eukaryotic versatility.</title>
        <authorList>
            <person name="Fritz-Laylin L.K."/>
            <person name="Prochnik S.E."/>
            <person name="Ginger M.L."/>
            <person name="Dacks J.B."/>
            <person name="Carpenter M.L."/>
            <person name="Field M.C."/>
            <person name="Kuo A."/>
            <person name="Paredez A."/>
            <person name="Chapman J."/>
            <person name="Pham J."/>
            <person name="Shu S."/>
            <person name="Neupane R."/>
            <person name="Cipriano M."/>
            <person name="Mancuso J."/>
            <person name="Tu H."/>
            <person name="Salamov A."/>
            <person name="Lindquist E."/>
            <person name="Shapiro H."/>
            <person name="Lucas S."/>
            <person name="Grigoriev I.V."/>
            <person name="Cande W.Z."/>
            <person name="Fulton C."/>
            <person name="Rokhsar D.S."/>
            <person name="Dawson S.C."/>
        </authorList>
    </citation>
    <scope>NUCLEOTIDE SEQUENCE [LARGE SCALE GENOMIC DNA]</scope>
    <source>
        <strain evidence="2 3">NEG-M</strain>
    </source>
</reference>
<accession>D2VU01</accession>
<evidence type="ECO:0000313" key="3">
    <source>
        <dbReference type="Proteomes" id="UP000006671"/>
    </source>
</evidence>
<feature type="compositionally biased region" description="Polar residues" evidence="1">
    <location>
        <begin position="63"/>
        <end position="75"/>
    </location>
</feature>
<dbReference type="InParanoid" id="D2VU01"/>
<organism evidence="3">
    <name type="scientific">Naegleria gruberi</name>
    <name type="common">Amoeba</name>
    <dbReference type="NCBI Taxonomy" id="5762"/>
    <lineage>
        <taxon>Eukaryota</taxon>
        <taxon>Discoba</taxon>
        <taxon>Heterolobosea</taxon>
        <taxon>Tetramitia</taxon>
        <taxon>Eutetramitia</taxon>
        <taxon>Vahlkampfiidae</taxon>
        <taxon>Naegleria</taxon>
    </lineage>
</organism>
<name>D2VU01_NAEGR</name>
<sequence length="150" mass="17267">MTTTHTVRVSPQSKMIVLKKKAPKSPTLGVPSSTRKQRNQINSRKERKKQNKTTIKDNEFKSTKPSKQEPSLSRNDSFDNERLPPSTSTIKKGEGFQWESTQYTVSSTTIQKPSLPSRTLKSLNFKSSNDNISEDDEELKEYYKLLNEKW</sequence>
<feature type="compositionally biased region" description="Polar residues" evidence="1">
    <location>
        <begin position="1"/>
        <end position="13"/>
    </location>
</feature>
<evidence type="ECO:0000313" key="2">
    <source>
        <dbReference type="EMBL" id="EFC39810.1"/>
    </source>
</evidence>